<evidence type="ECO:0000313" key="4">
    <source>
        <dbReference type="Proteomes" id="UP000095284"/>
    </source>
</evidence>
<gene>
    <name evidence="2" type="ORF">BXYJ_LOCUS5538</name>
</gene>
<organism evidence="4 6">
    <name type="scientific">Bursaphelenchus xylophilus</name>
    <name type="common">Pinewood nematode worm</name>
    <name type="synonym">Aphelenchoides xylophilus</name>
    <dbReference type="NCBI Taxonomy" id="6326"/>
    <lineage>
        <taxon>Eukaryota</taxon>
        <taxon>Metazoa</taxon>
        <taxon>Ecdysozoa</taxon>
        <taxon>Nematoda</taxon>
        <taxon>Chromadorea</taxon>
        <taxon>Rhabditida</taxon>
        <taxon>Tylenchina</taxon>
        <taxon>Tylenchomorpha</taxon>
        <taxon>Aphelenchoidea</taxon>
        <taxon>Aphelenchoididae</taxon>
        <taxon>Bursaphelenchus</taxon>
    </lineage>
</organism>
<sequence>MSLNTHLRSLVVQNLNLKGAFSSRNPRNSMALRLVHVQSPQLMNNRSERRRRRSRRRARRRPKVFLRRDQRVCLVDAPSLPLSFFSVVGANIFPFSGPLSAFPTPHKTRGGTDVHGLARRSSPFLCCVLQRWLWLAEAGKVTEGEEGDKKDGDGNSG</sequence>
<dbReference type="EMBL" id="CAJFDI010000003">
    <property type="protein sequence ID" value="CAD5219157.1"/>
    <property type="molecule type" value="Genomic_DNA"/>
</dbReference>
<evidence type="ECO:0000313" key="3">
    <source>
        <dbReference type="EMBL" id="CAG9104165.1"/>
    </source>
</evidence>
<protein>
    <submittedName>
        <fullName evidence="2">(pine wood nematode) hypothetical protein</fullName>
    </submittedName>
</protein>
<evidence type="ECO:0000313" key="5">
    <source>
        <dbReference type="Proteomes" id="UP000659654"/>
    </source>
</evidence>
<dbReference type="Proteomes" id="UP000095284">
    <property type="component" value="Unplaced"/>
</dbReference>
<reference evidence="6" key="1">
    <citation type="submission" date="2016-11" db="UniProtKB">
        <authorList>
            <consortium name="WormBaseParasite"/>
        </authorList>
    </citation>
    <scope>IDENTIFICATION</scope>
</reference>
<evidence type="ECO:0000313" key="6">
    <source>
        <dbReference type="WBParaSite" id="BXY_1131300.1"/>
    </source>
</evidence>
<reference evidence="3" key="2">
    <citation type="submission" date="2020-08" db="EMBL/GenBank/DDBJ databases">
        <authorList>
            <person name="Kikuchi T."/>
        </authorList>
    </citation>
    <scope>NUCLEOTIDE SEQUENCE</scope>
    <source>
        <strain evidence="2">Ka4C1</strain>
    </source>
</reference>
<proteinExistence type="predicted"/>
<name>A0A1I7SE55_BURXY</name>
<dbReference type="WBParaSite" id="BXY_1131300.1">
    <property type="protein sequence ID" value="BXY_1131300.1"/>
    <property type="gene ID" value="BXY_1131300"/>
</dbReference>
<feature type="compositionally biased region" description="Basic residues" evidence="1">
    <location>
        <begin position="48"/>
        <end position="61"/>
    </location>
</feature>
<feature type="region of interest" description="Disordered" evidence="1">
    <location>
        <begin position="42"/>
        <end position="61"/>
    </location>
</feature>
<dbReference type="EMBL" id="CAJFCV020000003">
    <property type="protein sequence ID" value="CAG9104165.1"/>
    <property type="molecule type" value="Genomic_DNA"/>
</dbReference>
<dbReference type="AlphaFoldDB" id="A0A1I7SE55"/>
<keyword evidence="5" id="KW-1185">Reference proteome</keyword>
<evidence type="ECO:0000313" key="2">
    <source>
        <dbReference type="EMBL" id="CAD5219157.1"/>
    </source>
</evidence>
<dbReference type="Proteomes" id="UP000659654">
    <property type="component" value="Unassembled WGS sequence"/>
</dbReference>
<evidence type="ECO:0000256" key="1">
    <source>
        <dbReference type="SAM" id="MobiDB-lite"/>
    </source>
</evidence>
<accession>A0A1I7SE55</accession>
<dbReference type="SMR" id="A0A1I7SE55"/>
<dbReference type="Proteomes" id="UP000582659">
    <property type="component" value="Unassembled WGS sequence"/>
</dbReference>